<dbReference type="Pfam" id="PF03818">
    <property type="entry name" value="MadM"/>
    <property type="match status" value="1"/>
</dbReference>
<feature type="transmembrane region" description="Helical" evidence="1">
    <location>
        <begin position="226"/>
        <end position="249"/>
    </location>
</feature>
<accession>A0A4R6U0K0</accession>
<feature type="transmembrane region" description="Helical" evidence="1">
    <location>
        <begin position="139"/>
        <end position="161"/>
    </location>
</feature>
<keyword evidence="1" id="KW-0812">Transmembrane</keyword>
<feature type="transmembrane region" description="Helical" evidence="1">
    <location>
        <begin position="199"/>
        <end position="219"/>
    </location>
</feature>
<comment type="caution">
    <text evidence="3">The sequence shown here is derived from an EMBL/GenBank/DDBJ whole genome shotgun (WGS) entry which is preliminary data.</text>
</comment>
<evidence type="ECO:0000313" key="3">
    <source>
        <dbReference type="EMBL" id="TDQ39461.1"/>
    </source>
</evidence>
<feature type="transmembrane region" description="Helical" evidence="1">
    <location>
        <begin position="109"/>
        <end position="133"/>
    </location>
</feature>
<organism evidence="3 4">
    <name type="scientific">Thiopseudomonas denitrificans</name>
    <dbReference type="NCBI Taxonomy" id="1501432"/>
    <lineage>
        <taxon>Bacteria</taxon>
        <taxon>Pseudomonadati</taxon>
        <taxon>Pseudomonadota</taxon>
        <taxon>Gammaproteobacteria</taxon>
        <taxon>Pseudomonadales</taxon>
        <taxon>Pseudomonadaceae</taxon>
        <taxon>Thiopseudomonas</taxon>
    </lineage>
</organism>
<dbReference type="InterPro" id="IPR018402">
    <property type="entry name" value="Mal/Na_symporter_MadM_N"/>
</dbReference>
<evidence type="ECO:0000256" key="1">
    <source>
        <dbReference type="SAM" id="Phobius"/>
    </source>
</evidence>
<name>A0A4R6U0K0_9GAMM</name>
<protein>
    <submittedName>
        <fullName evidence="3">Malonate transporter MadM subunit</fullName>
    </submittedName>
</protein>
<dbReference type="GO" id="GO:0044668">
    <property type="term" value="F:sodium:malonate symporter activity"/>
    <property type="evidence" value="ECO:0007669"/>
    <property type="project" value="InterPro"/>
</dbReference>
<dbReference type="NCBIfam" id="TIGR00808">
    <property type="entry name" value="malonate_madM"/>
    <property type="match status" value="1"/>
</dbReference>
<keyword evidence="1" id="KW-0472">Membrane</keyword>
<sequence length="254" mass="25578">MIMESLLKVLNSYGMISGFAVIGVTMWASYWISGKFTKGRLHGSAIAILIGLVLSYIGGVFTGGQKGIVDIPMFSGIGILGGAMLRDFAIIATGYGVKVEELKRAGVSGVLSLILGVFISFIAGAGVALAFGYTDAVSVTTIGAGAVTYIVGPVTGAAIGASSEVMALSITAGLVKAILVMVVTPFVAPLIGLNNPRSAVIFGGLMGTSSGVAGGLAATDPKLVPYGCLTAAFYTALGCLLGPSLLYLVTNAIL</sequence>
<feature type="transmembrane region" description="Helical" evidence="1">
    <location>
        <begin position="73"/>
        <end position="97"/>
    </location>
</feature>
<dbReference type="EMBL" id="SNYK01000002">
    <property type="protein sequence ID" value="TDQ39461.1"/>
    <property type="molecule type" value="Genomic_DNA"/>
</dbReference>
<keyword evidence="1" id="KW-1133">Transmembrane helix</keyword>
<dbReference type="InterPro" id="IPR004691">
    <property type="entry name" value="Mal/Na_symporter_MadM"/>
</dbReference>
<feature type="domain" description="Malonate/sodium symporter MadM subunit N-terminal" evidence="2">
    <location>
        <begin position="7"/>
        <end position="253"/>
    </location>
</feature>
<proteinExistence type="predicted"/>
<feature type="transmembrane region" description="Helical" evidence="1">
    <location>
        <begin position="44"/>
        <end position="61"/>
    </location>
</feature>
<feature type="transmembrane region" description="Helical" evidence="1">
    <location>
        <begin position="12"/>
        <end position="32"/>
    </location>
</feature>
<reference evidence="3 4" key="1">
    <citation type="submission" date="2019-03" db="EMBL/GenBank/DDBJ databases">
        <title>Genomic Encyclopedia of Type Strains, Phase IV (KMG-IV): sequencing the most valuable type-strain genomes for metagenomic binning, comparative biology and taxonomic classification.</title>
        <authorList>
            <person name="Goeker M."/>
        </authorList>
    </citation>
    <scope>NUCLEOTIDE SEQUENCE [LARGE SCALE GENOMIC DNA]</scope>
    <source>
        <strain evidence="3 4">DSM 28679</strain>
    </source>
</reference>
<dbReference type="AlphaFoldDB" id="A0A4R6U0K0"/>
<evidence type="ECO:0000259" key="2">
    <source>
        <dbReference type="Pfam" id="PF03818"/>
    </source>
</evidence>
<evidence type="ECO:0000313" key="4">
    <source>
        <dbReference type="Proteomes" id="UP000294575"/>
    </source>
</evidence>
<gene>
    <name evidence="3" type="ORF">DFQ45_102155</name>
</gene>
<feature type="transmembrane region" description="Helical" evidence="1">
    <location>
        <begin position="173"/>
        <end position="193"/>
    </location>
</feature>
<keyword evidence="4" id="KW-1185">Reference proteome</keyword>
<dbReference type="Proteomes" id="UP000294575">
    <property type="component" value="Unassembled WGS sequence"/>
</dbReference>